<keyword evidence="1" id="KW-0808">Transferase</keyword>
<dbReference type="PROSITE" id="PS50005">
    <property type="entry name" value="TPR"/>
    <property type="match status" value="1"/>
</dbReference>
<dbReference type="Proteomes" id="UP000323632">
    <property type="component" value="Unassembled WGS sequence"/>
</dbReference>
<dbReference type="CDD" id="cd16917">
    <property type="entry name" value="HATPase_UhpB-NarQ-NarX-like"/>
    <property type="match status" value="1"/>
</dbReference>
<dbReference type="GO" id="GO:0046983">
    <property type="term" value="F:protein dimerization activity"/>
    <property type="evidence" value="ECO:0007669"/>
    <property type="project" value="InterPro"/>
</dbReference>
<protein>
    <recommendedName>
        <fullName evidence="6">Histidine kinase domain-containing protein</fullName>
    </recommendedName>
</protein>
<dbReference type="Pfam" id="PF13374">
    <property type="entry name" value="TPR_10"/>
    <property type="match status" value="1"/>
</dbReference>
<dbReference type="InterPro" id="IPR011990">
    <property type="entry name" value="TPR-like_helical_dom_sf"/>
</dbReference>
<dbReference type="Gene3D" id="1.20.5.1930">
    <property type="match status" value="1"/>
</dbReference>
<evidence type="ECO:0000256" key="1">
    <source>
        <dbReference type="ARBA" id="ARBA00022679"/>
    </source>
</evidence>
<dbReference type="PANTHER" id="PTHR24421">
    <property type="entry name" value="NITRATE/NITRITE SENSOR PROTEIN NARX-RELATED"/>
    <property type="match status" value="1"/>
</dbReference>
<dbReference type="SMART" id="SM00387">
    <property type="entry name" value="HATPase_c"/>
    <property type="match status" value="1"/>
</dbReference>
<dbReference type="Pfam" id="PF02518">
    <property type="entry name" value="HATPase_c"/>
    <property type="match status" value="1"/>
</dbReference>
<evidence type="ECO:0000256" key="4">
    <source>
        <dbReference type="PROSITE-ProRule" id="PRU00339"/>
    </source>
</evidence>
<dbReference type="SUPFAM" id="SSF48452">
    <property type="entry name" value="TPR-like"/>
    <property type="match status" value="2"/>
</dbReference>
<evidence type="ECO:0000256" key="3">
    <source>
        <dbReference type="ARBA" id="ARBA00023012"/>
    </source>
</evidence>
<proteinExistence type="predicted"/>
<dbReference type="EMBL" id="VWSH01000001">
    <property type="protein sequence ID" value="KAA5536132.1"/>
    <property type="molecule type" value="Genomic_DNA"/>
</dbReference>
<keyword evidence="2" id="KW-0418">Kinase</keyword>
<feature type="repeat" description="TPR" evidence="4">
    <location>
        <begin position="96"/>
        <end position="129"/>
    </location>
</feature>
<dbReference type="AlphaFoldDB" id="A0A5M6CQ84"/>
<comment type="caution">
    <text evidence="7">The sequence shown here is derived from an EMBL/GenBank/DDBJ whole genome shotgun (WGS) entry which is preliminary data.</text>
</comment>
<evidence type="ECO:0000313" key="7">
    <source>
        <dbReference type="EMBL" id="KAA5536132.1"/>
    </source>
</evidence>
<dbReference type="InterPro" id="IPR050482">
    <property type="entry name" value="Sensor_HK_TwoCompSys"/>
</dbReference>
<organism evidence="7 8">
    <name type="scientific">Taibaiella lutea</name>
    <dbReference type="NCBI Taxonomy" id="2608001"/>
    <lineage>
        <taxon>Bacteria</taxon>
        <taxon>Pseudomonadati</taxon>
        <taxon>Bacteroidota</taxon>
        <taxon>Chitinophagia</taxon>
        <taxon>Chitinophagales</taxon>
        <taxon>Chitinophagaceae</taxon>
        <taxon>Taibaiella</taxon>
    </lineage>
</organism>
<keyword evidence="5" id="KW-0812">Transmembrane</keyword>
<dbReference type="RefSeq" id="WP_150030705.1">
    <property type="nucleotide sequence ID" value="NZ_VWSH01000001.1"/>
</dbReference>
<dbReference type="GO" id="GO:0000155">
    <property type="term" value="F:phosphorelay sensor kinase activity"/>
    <property type="evidence" value="ECO:0007669"/>
    <property type="project" value="InterPro"/>
</dbReference>
<feature type="transmembrane region" description="Helical" evidence="5">
    <location>
        <begin position="420"/>
        <end position="440"/>
    </location>
</feature>
<dbReference type="GO" id="GO:0016020">
    <property type="term" value="C:membrane"/>
    <property type="evidence" value="ECO:0007669"/>
    <property type="project" value="InterPro"/>
</dbReference>
<evidence type="ECO:0000256" key="2">
    <source>
        <dbReference type="ARBA" id="ARBA00022777"/>
    </source>
</evidence>
<dbReference type="InterPro" id="IPR019734">
    <property type="entry name" value="TPR_rpt"/>
</dbReference>
<evidence type="ECO:0000256" key="5">
    <source>
        <dbReference type="SAM" id="Phobius"/>
    </source>
</evidence>
<dbReference type="PROSITE" id="PS50109">
    <property type="entry name" value="HIS_KIN"/>
    <property type="match status" value="1"/>
</dbReference>
<keyword evidence="5" id="KW-1133">Transmembrane helix</keyword>
<sequence>MIFRKFIFLIFCFAIYVNQGICQPAAQYLNDDEGFDYGLQLQPEGYRKLQQSDTIPIRNQINYSLTIVRREPDSTRYLLRDALSKSLYLNYDCGIATALADIGYVNTIEGNYQKAILYYRKALPYAIKGLRNRTSLAMFYTCMSAPYFRLAMYDSMYYYSSKAEQIVSGIKCKSEGEVVDVSSIYNNLGILWSGVNNFKKSALYLQKAKNVVTSFSKKSTALRLTEANLNSNIGLIYFENEQLDSAKYLLNLSLKYYPDNPLTLITLGKIAVKESRPDEAVTLLQQAIIFTVKAHDYTNNLYAKSVLGILYYDQKKYNEAEVLLNEVVKESGNQGDNDLSYTYQAYQTLSAIKALNGNYQLAYDLEKRSLELLDSMKVKEKMISVYDLESQLEIANRDKAIATNKLLLAQTNNKLKERTFWIIVIAFGAIIFIVLLASFYRNSKNKQRLQLKELNDIQKDREINYLRAMIKGEEQERARLAREIHDGIMVQFSTIKMGMKVIPDSYRKISSEVFFETDYYRELIDSMETATTELRSTAHNLMPDMLLQGGLAEAVFYFCNTIKKNTQLCIDFQLHGTIDRLDAEFELSVYRIIQELMQNIIKHAHASKVILQMASVGNVLSITIEDDGKGFNVEAGSNGMGLMSIKNRLRVMNGIMDIQSNEKSGTSIHIEFEILSSQQP</sequence>
<feature type="domain" description="Histidine kinase" evidence="6">
    <location>
        <begin position="589"/>
        <end position="676"/>
    </location>
</feature>
<gene>
    <name evidence="7" type="ORF">F0919_00225</name>
</gene>
<keyword evidence="5" id="KW-0472">Membrane</keyword>
<evidence type="ECO:0000259" key="6">
    <source>
        <dbReference type="PROSITE" id="PS50109"/>
    </source>
</evidence>
<keyword evidence="8" id="KW-1185">Reference proteome</keyword>
<dbReference type="InterPro" id="IPR005467">
    <property type="entry name" value="His_kinase_dom"/>
</dbReference>
<dbReference type="Pfam" id="PF07730">
    <property type="entry name" value="HisKA_3"/>
    <property type="match status" value="1"/>
</dbReference>
<accession>A0A5M6CQ84</accession>
<dbReference type="InterPro" id="IPR003594">
    <property type="entry name" value="HATPase_dom"/>
</dbReference>
<dbReference type="InterPro" id="IPR011712">
    <property type="entry name" value="Sig_transdc_His_kin_sub3_dim/P"/>
</dbReference>
<dbReference type="Gene3D" id="3.30.565.10">
    <property type="entry name" value="Histidine kinase-like ATPase, C-terminal domain"/>
    <property type="match status" value="1"/>
</dbReference>
<dbReference type="SMART" id="SM00028">
    <property type="entry name" value="TPR"/>
    <property type="match status" value="6"/>
</dbReference>
<dbReference type="InterPro" id="IPR036890">
    <property type="entry name" value="HATPase_C_sf"/>
</dbReference>
<name>A0A5M6CQ84_9BACT</name>
<evidence type="ECO:0000313" key="8">
    <source>
        <dbReference type="Proteomes" id="UP000323632"/>
    </source>
</evidence>
<dbReference type="Gene3D" id="1.25.40.10">
    <property type="entry name" value="Tetratricopeptide repeat domain"/>
    <property type="match status" value="2"/>
</dbReference>
<keyword evidence="4" id="KW-0802">TPR repeat</keyword>
<reference evidence="7 8" key="1">
    <citation type="submission" date="2019-09" db="EMBL/GenBank/DDBJ databases">
        <title>Genome sequence and assembly of Taibaiella sp.</title>
        <authorList>
            <person name="Chhetri G."/>
        </authorList>
    </citation>
    <scope>NUCLEOTIDE SEQUENCE [LARGE SCALE GENOMIC DNA]</scope>
    <source>
        <strain evidence="7 8">KVB11</strain>
    </source>
</reference>
<dbReference type="SUPFAM" id="SSF55874">
    <property type="entry name" value="ATPase domain of HSP90 chaperone/DNA topoisomerase II/histidine kinase"/>
    <property type="match status" value="1"/>
</dbReference>
<keyword evidence="3" id="KW-0902">Two-component regulatory system</keyword>